<evidence type="ECO:0000313" key="3">
    <source>
        <dbReference type="EMBL" id="KAJ4338138.1"/>
    </source>
</evidence>
<comment type="caution">
    <text evidence="3">The sequence shown here is derived from an EMBL/GenBank/DDBJ whole genome shotgun (WGS) entry which is preliminary data.</text>
</comment>
<name>A0A9W8X1X8_9PLEO</name>
<sequence>MLVEGMHFDRGPPTTVTQQVTLFVTLSSSTTSGTLSTSPSADASSNTSINAATPAGGSTSLVDDETSSTLGTIATTIAHSAAPSLAVAQAISQPALSTSAIAGVVVGGILALSLIGSGVFFLLGGHRRYPRASSPPFYEPDKGKLAREKAGLDEPYSSVGVGGAVEFAELDGSALVSPVMEPPVHLSASQRQAGVAQNF</sequence>
<dbReference type="Proteomes" id="UP001140562">
    <property type="component" value="Unassembled WGS sequence"/>
</dbReference>
<feature type="compositionally biased region" description="Low complexity" evidence="1">
    <location>
        <begin position="29"/>
        <end position="40"/>
    </location>
</feature>
<dbReference type="EMBL" id="JAPEUV010000032">
    <property type="protein sequence ID" value="KAJ4338138.1"/>
    <property type="molecule type" value="Genomic_DNA"/>
</dbReference>
<feature type="region of interest" description="Disordered" evidence="1">
    <location>
        <begin position="29"/>
        <end position="63"/>
    </location>
</feature>
<accession>A0A9W8X1X8</accession>
<gene>
    <name evidence="3" type="ORF">N0V87_004113</name>
</gene>
<keyword evidence="2" id="KW-0472">Membrane</keyword>
<proteinExistence type="predicted"/>
<dbReference type="CDD" id="cd12087">
    <property type="entry name" value="TM_EGFR-like"/>
    <property type="match status" value="1"/>
</dbReference>
<protein>
    <submittedName>
        <fullName evidence="3">Uncharacterized protein</fullName>
    </submittedName>
</protein>
<reference evidence="3" key="1">
    <citation type="submission" date="2022-10" db="EMBL/GenBank/DDBJ databases">
        <title>Tapping the CABI collections for fungal endophytes: first genome assemblies for Collariella, Neodidymelliopsis, Ascochyta clinopodiicola, Didymella pomorum, Didymosphaeria variabile, Neocosmospora piperis and Neocucurbitaria cava.</title>
        <authorList>
            <person name="Hill R."/>
        </authorList>
    </citation>
    <scope>NUCLEOTIDE SEQUENCE</scope>
    <source>
        <strain evidence="3">IMI 360193</strain>
    </source>
</reference>
<keyword evidence="4" id="KW-1185">Reference proteome</keyword>
<organism evidence="3 4">
    <name type="scientific">Didymella glomerata</name>
    <dbReference type="NCBI Taxonomy" id="749621"/>
    <lineage>
        <taxon>Eukaryota</taxon>
        <taxon>Fungi</taxon>
        <taxon>Dikarya</taxon>
        <taxon>Ascomycota</taxon>
        <taxon>Pezizomycotina</taxon>
        <taxon>Dothideomycetes</taxon>
        <taxon>Pleosporomycetidae</taxon>
        <taxon>Pleosporales</taxon>
        <taxon>Pleosporineae</taxon>
        <taxon>Didymellaceae</taxon>
        <taxon>Didymella</taxon>
    </lineage>
</organism>
<feature type="compositionally biased region" description="Polar residues" evidence="1">
    <location>
        <begin position="41"/>
        <end position="63"/>
    </location>
</feature>
<dbReference type="AlphaFoldDB" id="A0A9W8X1X8"/>
<keyword evidence="2" id="KW-1133">Transmembrane helix</keyword>
<dbReference type="OrthoDB" id="3796949at2759"/>
<evidence type="ECO:0000256" key="1">
    <source>
        <dbReference type="SAM" id="MobiDB-lite"/>
    </source>
</evidence>
<evidence type="ECO:0000256" key="2">
    <source>
        <dbReference type="SAM" id="Phobius"/>
    </source>
</evidence>
<evidence type="ECO:0000313" key="4">
    <source>
        <dbReference type="Proteomes" id="UP001140562"/>
    </source>
</evidence>
<keyword evidence="2" id="KW-0812">Transmembrane</keyword>
<feature type="transmembrane region" description="Helical" evidence="2">
    <location>
        <begin position="100"/>
        <end position="123"/>
    </location>
</feature>